<accession>A0A6I8MCP5</accession>
<dbReference type="RefSeq" id="WP_155871120.1">
    <property type="nucleotide sequence ID" value="NZ_CP168248.1"/>
</dbReference>
<dbReference type="EMBL" id="LR738855">
    <property type="protein sequence ID" value="VZH83990.1"/>
    <property type="molecule type" value="Genomic_DNA"/>
</dbReference>
<reference evidence="1 4" key="2">
    <citation type="submission" date="2023-03" db="EMBL/GenBank/DDBJ databases">
        <title>Whole genome sequence of the first Corynebacterium rouxii strains isolated in Brazil: a recent member of Corynebacterium diphtheriae complex.</title>
        <authorList>
            <person name="Vieira V."/>
            <person name="Ramos J.N."/>
            <person name="Araujo M.R.B."/>
            <person name="Baio P.V."/>
            <person name="Sant'Anna L.O."/>
            <person name="Veras J.F.C."/>
            <person name="Vieira E.M.D."/>
            <person name="Sousa M.A.B."/>
            <person name="Camargo C.H."/>
            <person name="Sacchi C.T."/>
            <person name="Campos K.R."/>
            <person name="Santos M.B.N."/>
            <person name="Bokermann S."/>
            <person name="Alvim L.B."/>
            <person name="Santos L.S."/>
            <person name="Mattos-Guaraldi A.L."/>
        </authorList>
    </citation>
    <scope>NUCLEOTIDE SEQUENCE [LARGE SCALE GENOMIC DNA]</scope>
    <source>
        <strain evidence="1 4">70862</strain>
    </source>
</reference>
<gene>
    <name evidence="2" type="ORF">FRC0190_00038</name>
    <name evidence="1" type="ORF">P8T80_00685</name>
</gene>
<dbReference type="AlphaFoldDB" id="A0A6I8MCP5"/>
<protein>
    <submittedName>
        <fullName evidence="2">Uncharacterized protein</fullName>
    </submittedName>
</protein>
<evidence type="ECO:0000313" key="2">
    <source>
        <dbReference type="EMBL" id="VZH83990.1"/>
    </source>
</evidence>
<organism evidence="2 3">
    <name type="scientific">Corynebacterium rouxii</name>
    <dbReference type="NCBI Taxonomy" id="2719119"/>
    <lineage>
        <taxon>Bacteria</taxon>
        <taxon>Bacillati</taxon>
        <taxon>Actinomycetota</taxon>
        <taxon>Actinomycetes</taxon>
        <taxon>Mycobacteriales</taxon>
        <taxon>Corynebacteriaceae</taxon>
        <taxon>Corynebacterium</taxon>
    </lineage>
</organism>
<evidence type="ECO:0000313" key="1">
    <source>
        <dbReference type="EMBL" id="MDT9409921.1"/>
    </source>
</evidence>
<proteinExistence type="predicted"/>
<keyword evidence="4" id="KW-1185">Reference proteome</keyword>
<evidence type="ECO:0000313" key="3">
    <source>
        <dbReference type="Proteomes" id="UP000423525"/>
    </source>
</evidence>
<sequence length="301" mass="34176">MDKYYFDSPIAPISYGVTFVPFSLEDTVECFIQWAEDDEGKPFDESLRDLGGTKAEISQVSAKREDLPNLLKPQNSICRYVLVPTKSRWTAIFSPHSIHRLGGFTKTDIPIQTLGIWAARQLELPEHAPYSVTVTAEPRRTAKQTSGKFQSRCGTCGVIIRSTGDFEEALEYGHELSRVMNGGIDSFEVRSWTMAPLSSFGVTDAPEIDVDFKLKTDMSSQEIDRMWEIFNFDDVDHICQQLGIDVFDDAFYGTSGYLIELWGKKHQYYPIEDRIPFAKYQEYCGLTSDVIRAWSSQPPTI</sequence>
<reference evidence="2 3" key="1">
    <citation type="submission" date="2019-11" db="EMBL/GenBank/DDBJ databases">
        <authorList>
            <person name="Brisse S."/>
        </authorList>
    </citation>
    <scope>NUCLEOTIDE SEQUENCE [LARGE SCALE GENOMIC DNA]</scope>
    <source>
        <strain evidence="2">FRC0190</strain>
    </source>
</reference>
<dbReference type="Proteomes" id="UP001265983">
    <property type="component" value="Unassembled WGS sequence"/>
</dbReference>
<dbReference type="Proteomes" id="UP000423525">
    <property type="component" value="Chromosome"/>
</dbReference>
<dbReference type="EMBL" id="JARUHM010000001">
    <property type="protein sequence ID" value="MDT9409921.1"/>
    <property type="molecule type" value="Genomic_DNA"/>
</dbReference>
<name>A0A6I8MCP5_9CORY</name>
<evidence type="ECO:0000313" key="4">
    <source>
        <dbReference type="Proteomes" id="UP001265983"/>
    </source>
</evidence>
<dbReference type="KEGG" id="crf:FRC0190_00038"/>